<accession>A0A5B8XWD5</accession>
<feature type="transmembrane region" description="Helical" evidence="8">
    <location>
        <begin position="132"/>
        <end position="149"/>
    </location>
</feature>
<feature type="transmembrane region" description="Helical" evidence="8">
    <location>
        <begin position="105"/>
        <end position="125"/>
    </location>
</feature>
<reference evidence="10 11" key="1">
    <citation type="submission" date="2019-08" db="EMBL/GenBank/DDBJ databases">
        <authorList>
            <person name="Liang Q."/>
        </authorList>
    </citation>
    <scope>NUCLEOTIDE SEQUENCE [LARGE SCALE GENOMIC DNA]</scope>
    <source>
        <strain evidence="10 11">V1718</strain>
    </source>
</reference>
<feature type="transmembrane region" description="Helical" evidence="8">
    <location>
        <begin position="300"/>
        <end position="324"/>
    </location>
</feature>
<dbReference type="InterPro" id="IPR050297">
    <property type="entry name" value="LipidA_mod_glycosyltrf_83"/>
</dbReference>
<evidence type="ECO:0000313" key="10">
    <source>
        <dbReference type="EMBL" id="QED30222.1"/>
    </source>
</evidence>
<evidence type="ECO:0000313" key="11">
    <source>
        <dbReference type="Proteomes" id="UP000321595"/>
    </source>
</evidence>
<keyword evidence="11" id="KW-1185">Reference proteome</keyword>
<feature type="transmembrane region" description="Helical" evidence="8">
    <location>
        <begin position="365"/>
        <end position="385"/>
    </location>
</feature>
<evidence type="ECO:0000256" key="3">
    <source>
        <dbReference type="ARBA" id="ARBA00022676"/>
    </source>
</evidence>
<feature type="domain" description="Glycosyltransferase RgtA/B/C/D-like" evidence="9">
    <location>
        <begin position="79"/>
        <end position="226"/>
    </location>
</feature>
<dbReference type="PANTHER" id="PTHR33908">
    <property type="entry name" value="MANNOSYLTRANSFERASE YKCB-RELATED"/>
    <property type="match status" value="1"/>
</dbReference>
<feature type="transmembrane region" description="Helical" evidence="8">
    <location>
        <begin position="155"/>
        <end position="173"/>
    </location>
</feature>
<evidence type="ECO:0000256" key="7">
    <source>
        <dbReference type="ARBA" id="ARBA00023136"/>
    </source>
</evidence>
<dbReference type="KEGG" id="bbae:FRD01_23915"/>
<organism evidence="10 11">
    <name type="scientific">Microvenator marinus</name>
    <dbReference type="NCBI Taxonomy" id="2600177"/>
    <lineage>
        <taxon>Bacteria</taxon>
        <taxon>Deltaproteobacteria</taxon>
        <taxon>Bradymonadales</taxon>
        <taxon>Microvenatoraceae</taxon>
        <taxon>Microvenator</taxon>
    </lineage>
</organism>
<evidence type="ECO:0000256" key="6">
    <source>
        <dbReference type="ARBA" id="ARBA00022989"/>
    </source>
</evidence>
<keyword evidence="5 8" id="KW-0812">Transmembrane</keyword>
<feature type="transmembrane region" description="Helical" evidence="8">
    <location>
        <begin position="392"/>
        <end position="412"/>
    </location>
</feature>
<dbReference type="Proteomes" id="UP000321595">
    <property type="component" value="Chromosome"/>
</dbReference>
<feature type="transmembrane region" description="Helical" evidence="8">
    <location>
        <begin position="336"/>
        <end position="353"/>
    </location>
</feature>
<evidence type="ECO:0000256" key="1">
    <source>
        <dbReference type="ARBA" id="ARBA00004651"/>
    </source>
</evidence>
<protein>
    <recommendedName>
        <fullName evidence="9">Glycosyltransferase RgtA/B/C/D-like domain-containing protein</fullName>
    </recommendedName>
</protein>
<keyword evidence="4" id="KW-0808">Transferase</keyword>
<gene>
    <name evidence="10" type="ORF">FRD01_23915</name>
</gene>
<keyword evidence="3" id="KW-0328">Glycosyltransferase</keyword>
<dbReference type="EMBL" id="CP042467">
    <property type="protein sequence ID" value="QED30222.1"/>
    <property type="molecule type" value="Genomic_DNA"/>
</dbReference>
<dbReference type="PANTHER" id="PTHR33908:SF11">
    <property type="entry name" value="MEMBRANE PROTEIN"/>
    <property type="match status" value="1"/>
</dbReference>
<keyword evidence="7 8" id="KW-0472">Membrane</keyword>
<dbReference type="Pfam" id="PF13231">
    <property type="entry name" value="PMT_2"/>
    <property type="match status" value="1"/>
</dbReference>
<dbReference type="GO" id="GO:0009103">
    <property type="term" value="P:lipopolysaccharide biosynthetic process"/>
    <property type="evidence" value="ECO:0007669"/>
    <property type="project" value="UniProtKB-ARBA"/>
</dbReference>
<dbReference type="GO" id="GO:0005886">
    <property type="term" value="C:plasma membrane"/>
    <property type="evidence" value="ECO:0007669"/>
    <property type="project" value="UniProtKB-SubCell"/>
</dbReference>
<evidence type="ECO:0000256" key="8">
    <source>
        <dbReference type="SAM" id="Phobius"/>
    </source>
</evidence>
<dbReference type="OrthoDB" id="244175at2"/>
<evidence type="ECO:0000256" key="2">
    <source>
        <dbReference type="ARBA" id="ARBA00022475"/>
    </source>
</evidence>
<dbReference type="AlphaFoldDB" id="A0A5B8XWD5"/>
<dbReference type="RefSeq" id="WP_146963725.1">
    <property type="nucleotide sequence ID" value="NZ_CP042467.1"/>
</dbReference>
<dbReference type="GO" id="GO:0016763">
    <property type="term" value="F:pentosyltransferase activity"/>
    <property type="evidence" value="ECO:0007669"/>
    <property type="project" value="TreeGrafter"/>
</dbReference>
<evidence type="ECO:0000256" key="5">
    <source>
        <dbReference type="ARBA" id="ARBA00022692"/>
    </source>
</evidence>
<evidence type="ECO:0000259" key="9">
    <source>
        <dbReference type="Pfam" id="PF13231"/>
    </source>
</evidence>
<evidence type="ECO:0000256" key="4">
    <source>
        <dbReference type="ARBA" id="ARBA00022679"/>
    </source>
</evidence>
<comment type="subcellular location">
    <subcellularLocation>
        <location evidence="1">Cell membrane</location>
        <topology evidence="1">Multi-pass membrane protein</topology>
    </subcellularLocation>
</comment>
<feature type="transmembrane region" description="Helical" evidence="8">
    <location>
        <begin position="12"/>
        <end position="31"/>
    </location>
</feature>
<sequence>MIPRFKHSKLELWLAFALGLITFFVLVIAQADMGIPRDESVYFEAGERYMGWLDDWAESPAEALSKESVSKHFHYNREHPALPKILFGLSHQIFTKWLGWTSHMLGARIPALVFSSLLIGFTFLLGVRLKGVVCGIFAALGMLLIPRHFYHMQLACFDVPVTAAWVMTVYFYLRSLEEDAPKRFAILAGLCFGLGIAVKHNIYFLPPLLVLHWVVMHGRSTWSDFKRSGQGMKAGLSRIPKAFWSMAFLGPLVLVISWPFLWYDGVDRFIWYVEFHAKHVHYPWQYLGESLREPPFPWHYTLGVTALTMPLGLFVLSLVGFFAAALQVFRDRSETVLALLLLNASFSMVLIGLPNVPVFGGMKHWLPSFPFLLILGGLVLSSVAAKTKHLRPALIEAALAVSLLLPAGWLTARFQPYGTSAYNELAGLEEGAANLGMQRQYWSNNVTGVLGWLNEHAKDSARVYLHEVTPLSFEWYKRDGWIRSDLRWASTPEQADIVVYQYHEEFRDREFEVQNLMDNPKTGLYLGDVPVITVYVRQ</sequence>
<proteinExistence type="predicted"/>
<dbReference type="InterPro" id="IPR038731">
    <property type="entry name" value="RgtA/B/C-like"/>
</dbReference>
<keyword evidence="2" id="KW-1003">Cell membrane</keyword>
<keyword evidence="6 8" id="KW-1133">Transmembrane helix</keyword>
<name>A0A5B8XWD5_9DELT</name>
<feature type="transmembrane region" description="Helical" evidence="8">
    <location>
        <begin position="243"/>
        <end position="263"/>
    </location>
</feature>